<dbReference type="EMBL" id="SLWS01000001">
    <property type="protein sequence ID" value="TCO65610.1"/>
    <property type="molecule type" value="Genomic_DNA"/>
</dbReference>
<accession>A0A4V2S8Y0</accession>
<dbReference type="RefSeq" id="WP_132112113.1">
    <property type="nucleotide sequence ID" value="NZ_SLWS01000001.1"/>
</dbReference>
<gene>
    <name evidence="1" type="ORF">EV192_1011402</name>
</gene>
<dbReference type="Gene3D" id="1.10.287.1060">
    <property type="entry name" value="ESAT-6-like"/>
    <property type="match status" value="1"/>
</dbReference>
<comment type="caution">
    <text evidence="1">The sequence shown here is derived from an EMBL/GenBank/DDBJ whole genome shotgun (WGS) entry which is preliminary data.</text>
</comment>
<protein>
    <recommendedName>
        <fullName evidence="3">Excreted virulence factor EspC (Type VII ESX diderm)</fullName>
    </recommendedName>
</protein>
<dbReference type="AlphaFoldDB" id="A0A4V2S8Y0"/>
<name>A0A4V2S8Y0_9PSEU</name>
<evidence type="ECO:0000313" key="2">
    <source>
        <dbReference type="Proteomes" id="UP000295680"/>
    </source>
</evidence>
<proteinExistence type="predicted"/>
<reference evidence="1 2" key="1">
    <citation type="submission" date="2019-03" db="EMBL/GenBank/DDBJ databases">
        <title>Genomic Encyclopedia of Type Strains, Phase IV (KMG-IV): sequencing the most valuable type-strain genomes for metagenomic binning, comparative biology and taxonomic classification.</title>
        <authorList>
            <person name="Goeker M."/>
        </authorList>
    </citation>
    <scope>NUCLEOTIDE SEQUENCE [LARGE SCALE GENOMIC DNA]</scope>
    <source>
        <strain evidence="1 2">DSM 45934</strain>
    </source>
</reference>
<dbReference type="InterPro" id="IPR036689">
    <property type="entry name" value="ESAT-6-like_sf"/>
</dbReference>
<sequence>MNDGFRSDHETLARHAGEFDGHAEQAGRIAGDLTHTLDALGKPWGDDEVGQSFASVYSGPSEQTRTGLDAAAGHLTDMGTRLRTMAAAYRDVDTDTRHRLDKA</sequence>
<organism evidence="1 2">
    <name type="scientific">Actinocrispum wychmicini</name>
    <dbReference type="NCBI Taxonomy" id="1213861"/>
    <lineage>
        <taxon>Bacteria</taxon>
        <taxon>Bacillati</taxon>
        <taxon>Actinomycetota</taxon>
        <taxon>Actinomycetes</taxon>
        <taxon>Pseudonocardiales</taxon>
        <taxon>Pseudonocardiaceae</taxon>
        <taxon>Actinocrispum</taxon>
    </lineage>
</organism>
<dbReference type="SUPFAM" id="SSF140453">
    <property type="entry name" value="EsxAB dimer-like"/>
    <property type="match status" value="1"/>
</dbReference>
<dbReference type="OrthoDB" id="4562539at2"/>
<dbReference type="Proteomes" id="UP000295680">
    <property type="component" value="Unassembled WGS sequence"/>
</dbReference>
<evidence type="ECO:0008006" key="3">
    <source>
        <dbReference type="Google" id="ProtNLM"/>
    </source>
</evidence>
<evidence type="ECO:0000313" key="1">
    <source>
        <dbReference type="EMBL" id="TCO65610.1"/>
    </source>
</evidence>
<keyword evidence="2" id="KW-1185">Reference proteome</keyword>